<evidence type="ECO:0000313" key="2">
    <source>
        <dbReference type="EMBL" id="MBB6559163.1"/>
    </source>
</evidence>
<dbReference type="InterPro" id="IPR049219">
    <property type="entry name" value="DUF6841"/>
</dbReference>
<reference evidence="2 3" key="1">
    <citation type="submission" date="2020-08" db="EMBL/GenBank/DDBJ databases">
        <title>Functional genomics of gut bacteria from endangered species of beetles.</title>
        <authorList>
            <person name="Carlos-Shanley C."/>
        </authorList>
    </citation>
    <scope>NUCLEOTIDE SEQUENCE [LARGE SCALE GENOMIC DNA]</scope>
    <source>
        <strain evidence="2 3">S00198</strain>
    </source>
</reference>
<dbReference type="Proteomes" id="UP000575083">
    <property type="component" value="Unassembled WGS sequence"/>
</dbReference>
<organism evidence="2 3">
    <name type="scientific">Acidovorax soli</name>
    <dbReference type="NCBI Taxonomy" id="592050"/>
    <lineage>
        <taxon>Bacteria</taxon>
        <taxon>Pseudomonadati</taxon>
        <taxon>Pseudomonadota</taxon>
        <taxon>Betaproteobacteria</taxon>
        <taxon>Burkholderiales</taxon>
        <taxon>Comamonadaceae</taxon>
        <taxon>Acidovorax</taxon>
    </lineage>
</organism>
<dbReference type="RefSeq" id="WP_184856601.1">
    <property type="nucleotide sequence ID" value="NZ_JACHLK010000003.1"/>
</dbReference>
<name>A0A7X0PC34_9BURK</name>
<dbReference type="Gene3D" id="3.10.450.50">
    <property type="match status" value="1"/>
</dbReference>
<evidence type="ECO:0000313" key="3">
    <source>
        <dbReference type="Proteomes" id="UP000575083"/>
    </source>
</evidence>
<sequence length="132" mass="14161">MPVSTDMAGEIRSFFDAFVAAFAEFDGPLVAQRYAVPCIAVEAQGAVRAFHTAQDVGGYFQAVLTTYHGQGCRSCRFSDLQVVPMGTLSALASVSWELLRADGSVASGWRESYHLLRTGQGWRVVASADHAG</sequence>
<evidence type="ECO:0000259" key="1">
    <source>
        <dbReference type="Pfam" id="PF20795"/>
    </source>
</evidence>
<proteinExistence type="predicted"/>
<dbReference type="InterPro" id="IPR032710">
    <property type="entry name" value="NTF2-like_dom_sf"/>
</dbReference>
<gene>
    <name evidence="2" type="ORF">HNP48_001830</name>
</gene>
<protein>
    <submittedName>
        <fullName evidence="2">Ketosteroid isomerase-like protein</fullName>
    </submittedName>
</protein>
<dbReference type="AlphaFoldDB" id="A0A7X0PC34"/>
<dbReference type="EMBL" id="JACHLK010000003">
    <property type="protein sequence ID" value="MBB6559163.1"/>
    <property type="molecule type" value="Genomic_DNA"/>
</dbReference>
<keyword evidence="3" id="KW-1185">Reference proteome</keyword>
<accession>A0A7X0PC34</accession>
<keyword evidence="2" id="KW-0413">Isomerase</keyword>
<dbReference type="SUPFAM" id="SSF54427">
    <property type="entry name" value="NTF2-like"/>
    <property type="match status" value="1"/>
</dbReference>
<dbReference type="GO" id="GO:0016853">
    <property type="term" value="F:isomerase activity"/>
    <property type="evidence" value="ECO:0007669"/>
    <property type="project" value="UniProtKB-KW"/>
</dbReference>
<comment type="caution">
    <text evidence="2">The sequence shown here is derived from an EMBL/GenBank/DDBJ whole genome shotgun (WGS) entry which is preliminary data.</text>
</comment>
<dbReference type="Pfam" id="PF20795">
    <property type="entry name" value="DUF6841"/>
    <property type="match status" value="1"/>
</dbReference>
<feature type="domain" description="DUF6841" evidence="1">
    <location>
        <begin position="14"/>
        <end position="130"/>
    </location>
</feature>